<dbReference type="InterPro" id="IPR006201">
    <property type="entry name" value="Neur_channel"/>
</dbReference>
<feature type="domain" description="Neurotransmitter-gated ion-channel transmembrane" evidence="3">
    <location>
        <begin position="101"/>
        <end position="311"/>
    </location>
</feature>
<dbReference type="PANTHER" id="PTHR18945">
    <property type="entry name" value="NEUROTRANSMITTER GATED ION CHANNEL"/>
    <property type="match status" value="1"/>
</dbReference>
<feature type="transmembrane region" description="Helical" evidence="2">
    <location>
        <begin position="125"/>
        <end position="143"/>
    </location>
</feature>
<accession>A0ABM1W2G5</accession>
<protein>
    <submittedName>
        <fullName evidence="5">Acetylcholine receptor subunit alpha-like</fullName>
    </submittedName>
</protein>
<dbReference type="InterPro" id="IPR038050">
    <property type="entry name" value="Neuro_actylchol_rec"/>
</dbReference>
<evidence type="ECO:0000313" key="4">
    <source>
        <dbReference type="Proteomes" id="UP000694888"/>
    </source>
</evidence>
<keyword evidence="4" id="KW-1185">Reference proteome</keyword>
<dbReference type="SUPFAM" id="SSF90112">
    <property type="entry name" value="Neurotransmitter-gated ion-channel transmembrane pore"/>
    <property type="match status" value="1"/>
</dbReference>
<dbReference type="Proteomes" id="UP000694888">
    <property type="component" value="Unplaced"/>
</dbReference>
<reference evidence="5" key="1">
    <citation type="submission" date="2025-08" db="UniProtKB">
        <authorList>
            <consortium name="RefSeq"/>
        </authorList>
    </citation>
    <scope>IDENTIFICATION</scope>
</reference>
<feature type="transmembrane region" description="Helical" evidence="2">
    <location>
        <begin position="94"/>
        <end position="118"/>
    </location>
</feature>
<evidence type="ECO:0000259" key="3">
    <source>
        <dbReference type="Pfam" id="PF02932"/>
    </source>
</evidence>
<proteinExistence type="predicted"/>
<keyword evidence="2" id="KW-1133">Transmembrane helix</keyword>
<feature type="transmembrane region" description="Helical" evidence="2">
    <location>
        <begin position="298"/>
        <end position="318"/>
    </location>
</feature>
<dbReference type="InterPro" id="IPR006029">
    <property type="entry name" value="Neurotrans-gated_channel_TM"/>
</dbReference>
<keyword evidence="2" id="KW-0472">Membrane</keyword>
<dbReference type="InterPro" id="IPR036719">
    <property type="entry name" value="Neuro-gated_channel_TM_sf"/>
</dbReference>
<comment type="subcellular location">
    <subcellularLocation>
        <location evidence="1">Membrane</location>
        <topology evidence="1">Multi-pass membrane protein</topology>
    </subcellularLocation>
</comment>
<feature type="transmembrane region" description="Helical" evidence="2">
    <location>
        <begin position="155"/>
        <end position="177"/>
    </location>
</feature>
<keyword evidence="2" id="KW-0812">Transmembrane</keyword>
<dbReference type="SUPFAM" id="SSF63712">
    <property type="entry name" value="Nicotinic receptor ligand binding domain-like"/>
    <property type="match status" value="1"/>
</dbReference>
<dbReference type="InterPro" id="IPR036734">
    <property type="entry name" value="Neur_chan_lig-bd_sf"/>
</dbReference>
<dbReference type="Pfam" id="PF02932">
    <property type="entry name" value="Neur_chan_memb"/>
    <property type="match status" value="1"/>
</dbReference>
<name>A0ABM1W2G5_APLCA</name>
<evidence type="ECO:0000256" key="1">
    <source>
        <dbReference type="ARBA" id="ARBA00004141"/>
    </source>
</evidence>
<dbReference type="GeneID" id="118478772"/>
<gene>
    <name evidence="5" type="primary">LOC118478772</name>
</gene>
<dbReference type="Gene3D" id="2.70.170.10">
    <property type="entry name" value="Neurotransmitter-gated ion-channel ligand-binding domain"/>
    <property type="match status" value="1"/>
</dbReference>
<evidence type="ECO:0000313" key="5">
    <source>
        <dbReference type="RefSeq" id="XP_035828858.1"/>
    </source>
</evidence>
<dbReference type="CDD" id="cd19051">
    <property type="entry name" value="LGIC_TM_cation"/>
    <property type="match status" value="1"/>
</dbReference>
<sequence length="336" mass="39122">MVSSACSTPCRLSTRFDSTYFPFDQQRCTISFIWMSNEASMRVSGFELTRMDSPIGGKEEWTIHDRGIRLANFGLPKSQFQMIECEVTLHRRHLFYILCVMVPTAVMSIMVSLVFWIPPDSGEKVSFLVTIFVSNTVMLNFIADMLPRSMSHVPRLVEVALFAMAQGLFAMIATMFVMRRHKREQEDEAEQNDTLEEEANARLDILETNPSLAQSHENKDKDLGIGDADVKNNLNEKPTETEIRCKIRELRRKISRFFSRGIRLRVLPEVTTCRNCQKRKQKSRRGRFYVTARMWDRIFFFASAIVGVVCYVRLWYLWYVMSGQTGMFEPDMRKHL</sequence>
<organism evidence="4 5">
    <name type="scientific">Aplysia californica</name>
    <name type="common">California sea hare</name>
    <dbReference type="NCBI Taxonomy" id="6500"/>
    <lineage>
        <taxon>Eukaryota</taxon>
        <taxon>Metazoa</taxon>
        <taxon>Spiralia</taxon>
        <taxon>Lophotrochozoa</taxon>
        <taxon>Mollusca</taxon>
        <taxon>Gastropoda</taxon>
        <taxon>Heterobranchia</taxon>
        <taxon>Euthyneura</taxon>
        <taxon>Tectipleura</taxon>
        <taxon>Aplysiida</taxon>
        <taxon>Aplysioidea</taxon>
        <taxon>Aplysiidae</taxon>
        <taxon>Aplysia</taxon>
    </lineage>
</organism>
<evidence type="ECO:0000256" key="2">
    <source>
        <dbReference type="SAM" id="Phobius"/>
    </source>
</evidence>
<dbReference type="RefSeq" id="XP_035828858.1">
    <property type="nucleotide sequence ID" value="XM_035972965.1"/>
</dbReference>
<dbReference type="Gene3D" id="1.20.58.390">
    <property type="entry name" value="Neurotransmitter-gated ion-channel transmembrane domain"/>
    <property type="match status" value="1"/>
</dbReference>